<evidence type="ECO:0000256" key="4">
    <source>
        <dbReference type="PROSITE-ProRule" id="PRU00322"/>
    </source>
</evidence>
<feature type="domain" description="RanBD1" evidence="6">
    <location>
        <begin position="1804"/>
        <end position="1936"/>
    </location>
</feature>
<dbReference type="RefSeq" id="XP_014673246.1">
    <property type="nucleotide sequence ID" value="XM_014817760.1"/>
</dbReference>
<feature type="compositionally biased region" description="Polar residues" evidence="5">
    <location>
        <begin position="432"/>
        <end position="446"/>
    </location>
</feature>
<feature type="region of interest" description="Disordered" evidence="5">
    <location>
        <begin position="1765"/>
        <end position="1796"/>
    </location>
</feature>
<proteinExistence type="predicted"/>
<dbReference type="InterPro" id="IPR000156">
    <property type="entry name" value="Ran_bind_dom"/>
</dbReference>
<dbReference type="InterPro" id="IPR045256">
    <property type="entry name" value="RanBP1_RanBD"/>
</dbReference>
<feature type="compositionally biased region" description="Basic and acidic residues" evidence="5">
    <location>
        <begin position="1786"/>
        <end position="1796"/>
    </location>
</feature>
<feature type="region of interest" description="Disordered" evidence="5">
    <location>
        <begin position="2656"/>
        <end position="2679"/>
    </location>
</feature>
<dbReference type="Gene3D" id="2.30.29.30">
    <property type="entry name" value="Pleckstrin-homology domain (PH domain)/Phosphotyrosine-binding domain (PTB)"/>
    <property type="match status" value="5"/>
</dbReference>
<dbReference type="SMART" id="SM00547">
    <property type="entry name" value="ZnF_RBZ"/>
    <property type="match status" value="3"/>
</dbReference>
<keyword evidence="1" id="KW-0479">Metal-binding</keyword>
<evidence type="ECO:0000313" key="8">
    <source>
        <dbReference type="Proteomes" id="UP000695022"/>
    </source>
</evidence>
<feature type="region of interest" description="Disordered" evidence="5">
    <location>
        <begin position="424"/>
        <end position="446"/>
    </location>
</feature>
<feature type="compositionally biased region" description="Basic and acidic residues" evidence="5">
    <location>
        <begin position="1203"/>
        <end position="1213"/>
    </location>
</feature>
<gene>
    <name evidence="9" type="primary">LOC106813583</name>
</gene>
<evidence type="ECO:0000256" key="2">
    <source>
        <dbReference type="ARBA" id="ARBA00022771"/>
    </source>
</evidence>
<feature type="domain" description="RanBD1" evidence="6">
    <location>
        <begin position="2272"/>
        <end position="2408"/>
    </location>
</feature>
<feature type="region of interest" description="Disordered" evidence="5">
    <location>
        <begin position="2436"/>
        <end position="2473"/>
    </location>
</feature>
<dbReference type="InterPro" id="IPR045255">
    <property type="entry name" value="RanBP1-like"/>
</dbReference>
<evidence type="ECO:0000259" key="6">
    <source>
        <dbReference type="PROSITE" id="PS50196"/>
    </source>
</evidence>
<dbReference type="Pfam" id="PF00641">
    <property type="entry name" value="Zn_ribbon_RanBP"/>
    <property type="match status" value="3"/>
</dbReference>
<feature type="region of interest" description="Disordered" evidence="5">
    <location>
        <begin position="835"/>
        <end position="869"/>
    </location>
</feature>
<dbReference type="Pfam" id="PF00638">
    <property type="entry name" value="Ran_BP1"/>
    <property type="match status" value="5"/>
</dbReference>
<feature type="compositionally biased region" description="Basic and acidic residues" evidence="5">
    <location>
        <begin position="1232"/>
        <end position="1247"/>
    </location>
</feature>
<sequence>MAEQYSAGHDKKPTQKITQLLRTEQGRDRIFHSVFVHRDHRKKKATSYLGTSQELIDFDVEWPVKQDLAEYDRETSKEKQDSLHHLTWLALHRYTQRSDAQPDLFHSDGFTMFDELLYSTTNLKVVRPESLCKLDTIAFLYATVYTTLGRLEEQKRTIGEDLDRPFLLPAIVSESLCSPQQADWWKAAYKLVNNAAGEDLASLRVTLQRGLEVVRATGIHGLSAQLVVQLARTFQHQASAKINPSTPESQRTQLAARAVHYWKAALNILEKLNQSQVVRLPKHCLFSSHEMSALTGKQVRQLLEQGHYFLACQAMAAGQANSALTILEGLHLPEAAYKQAMILKSMGKDDDVEKEAYLSKALDCLYLALDRIRKDRENPLNTVLALEIEQIASKLQCHKRGNGASSEMDSWLEITSTDVNGQLTSAGVGAGPSNSTPLPYHSSKMTKSTNLSEMFKGSASPSGNREHVEPPSPERLAAQLRAMSYSQDTFVQNITNQYKSLQESSMAIVEELRNQRAIVEKLKSQIEKLELRSAERPHERGRKTLSAPLTRPMDAHQQGRFADYKPASPMATPAHVAERPDQGDSDEEVSSSYNYYYDGDEFEGDYDKYYEERSFEENPAPLPPQYVMGQYPIHAPYPYTQLSGIEGTSTLAYPPQVPGASNMHHHGYPPSVAPVNAIHYQYYPHPSGSSSIIHGGVQPFPYYPAGTTITGALPFGEGTQLPEFKFPPLQLPVSSQLPAASSADPCLLGVDLPVSHLPALPGTQAACMTLGAVQLPKATMPSSQHVASQSFTSAGLSVKSLLSSSAITRSGDGQAHSFQIPLPADYKPPVQATVPLGNTSPTTITSPAARTYRLSTSQSQDGELSDHEPSVDFVPLIPLPAEVEVLTGEENEEIMFSERAKLFRFTEKEWKERGIGIVKVLKSSQKGTARVLMRRDQVLKVCANHNILPGASLSAMAGTGKAWVWYAQDFSEEQPQNEHFCIRFKTPEIALEFKRVFEICAKFTEVKSDKKPTESPKPSLPEDVLPSTGFGYKFKAKVGSWNCEVCYIHNSVDKTCCIACMTPKPGSMPVAGKIAGSIMQGTPIVNPAGAITTTGFSCGSAVSRTASGTVTSGLMFGNVPLGVISAPKPSVLTTSGFMLSTQQASEVSDSKNADVLTPATLPTAVQGFSYHKTQPDTARTGSPGGTSPSVLGEQGGGTNAASDGDKHENDDTNKIFGGFSFSTPPKIQGEVDSPRVKPSAEKSKSDTAPKPSPFAGFMFPMGNDTNANGDNGRQATMNLPAPVLGADTTLDFAALAKLGTDTTDHGFQKSESFAGFPGAGNQLFSPTAADDQHTSDFEPTGDFHPVMPLPALVEVKTGEEDESKQFGVRAKLYRFDLEAKEWKERGIGELKILKHKVHGRCRVIMRREQVHKLCANHYITPEMTLNPVDDSDTKWCWHCIDHSEDKGKKEFYAAKFKTAQHAHEFNDIFYQCQNNLKVATKSVNTNEDEGVLDNETNDPSQPSLAELFKPKPGSWTCTACYINNSADSKRCIACETPRPDAEGLTHQADKLQQPLTDLFKPKPGAWMCDVCSVSNTRAATWCVACEAPRAGGSHEATSEPASDVSSGHVGVDGFTFDVGNSGMSPSTSTPGMPVVNVSGEGVGFTFNKSVAASGFSFVRDVNRPASTSNSALPTFAFGMTEEKNNATSSEFQFNLSDVKFTIGAGDASKDSLDTDKPGHVTYQALNAQTISSTSQKDSVQVSNESSTVFGTTNVSLSAPEFKFSGVQSPSVPASNPESPGSPIKSPGRDDSELYHSENESDHIHFEPLIPLPDKVEVVTGEEEEKLLFSHRAKLFRHVDGEWKERGIGDIKLLLHQQLHTVRVLMRRERILTIACNHYVKADMALLEHDERSWMWCAIDHADNVPRAEKFAVRFKSPQIAMAFSESFEDAKQHIAGEGGKLEIGSRALMTEHNKGGELITKDTSASPDIPVKGLSSSSLSSFSFNLAQTKEVGVASDPLSFGNKFATLPSKTGPSFARSSFGQSITSTQLPSGGTSMEESVSTTRSLFGHPDFTHDQAPASLSAFGGFGVGKPSSFPGFTFGAAEKSFFSDEVGVLEVVYMKKAAEDQVTLAKKFQLPENFYLYEVSPVCSGCRGCDSADLKARRISLSTAQEDDAGCQASRENDPGQSESEGILVRAGKMQMQSDISSTTKGDIVLAEQLTDEVPELGLCGSATSFAELANVADQEPALVCKRGSDMPFRFAGAGQSVFGSILDTSGEDSGTSVSSSHNIHFESTEHLPDLIELKTGEEDEERIFSNRGKLYRFSTDTGQWKERGVGDMKILQNNDTGRGRLLLRREQIHKLACNQLVVSTMELKPMMSSETAWCWHALDHSESEPSHNKFAIRFKTKEVATEFKEKFEMVRHSLDVSRQPTSLEDLTAPGQAEVSTVIDEKKSAFPPQHCEEHIPEKESAEKVKGLREEAPTETGDDEEEDNDIDEQVLFEKRAKLHYIEAGAYETVGTGTLQVIYDDDVYGARVRMYGDSNQPFVNHVITRENNLRVDEKKHSCEWTATDFATETPVLRTFSVQFSSTQAMEEFIAIFTEGKTWAKDSELSDIMLSAAASPHSAALEVGGAPVYIPPPSMGLPLHLRFHAPGAAGSLIDDSCSHVRTCDPQLSEALEGDDTTTRATGVDEEAQEIP</sequence>
<evidence type="ECO:0000256" key="3">
    <source>
        <dbReference type="ARBA" id="ARBA00022833"/>
    </source>
</evidence>
<reference evidence="9" key="1">
    <citation type="submission" date="2025-08" db="UniProtKB">
        <authorList>
            <consortium name="RefSeq"/>
        </authorList>
    </citation>
    <scope>IDENTIFICATION</scope>
</reference>
<dbReference type="SMART" id="SM00160">
    <property type="entry name" value="RanBD"/>
    <property type="match status" value="4"/>
</dbReference>
<keyword evidence="2 4" id="KW-0863">Zinc-finger</keyword>
<name>A0ABM1EM25_PRICU</name>
<feature type="compositionally biased region" description="Basic and acidic residues" evidence="5">
    <location>
        <begin position="2436"/>
        <end position="2462"/>
    </location>
</feature>
<feature type="region of interest" description="Disordered" evidence="5">
    <location>
        <begin position="453"/>
        <end position="472"/>
    </location>
</feature>
<feature type="domain" description="RanBP2-type" evidence="7">
    <location>
        <begin position="1562"/>
        <end position="1591"/>
    </location>
</feature>
<dbReference type="GeneID" id="106813583"/>
<dbReference type="Gene3D" id="4.10.1060.10">
    <property type="entry name" value="Zinc finger, RanBP2-type"/>
    <property type="match status" value="3"/>
</dbReference>
<dbReference type="PROSITE" id="PS01358">
    <property type="entry name" value="ZF_RANBP2_1"/>
    <property type="match status" value="3"/>
</dbReference>
<dbReference type="PROSITE" id="PS50199">
    <property type="entry name" value="ZF_RANBP2_2"/>
    <property type="match status" value="3"/>
</dbReference>
<feature type="domain" description="RanBP2-type" evidence="7">
    <location>
        <begin position="1037"/>
        <end position="1066"/>
    </location>
</feature>
<evidence type="ECO:0000313" key="9">
    <source>
        <dbReference type="RefSeq" id="XP_014673246.1"/>
    </source>
</evidence>
<dbReference type="CDD" id="cd13179">
    <property type="entry name" value="RanBD_RanBP1"/>
    <property type="match status" value="1"/>
</dbReference>
<evidence type="ECO:0000259" key="7">
    <source>
        <dbReference type="PROSITE" id="PS50199"/>
    </source>
</evidence>
<dbReference type="InterPro" id="IPR011993">
    <property type="entry name" value="PH-like_dom_sf"/>
</dbReference>
<dbReference type="InterPro" id="IPR036443">
    <property type="entry name" value="Znf_RanBP2_sf"/>
</dbReference>
<keyword evidence="3" id="KW-0862">Zinc</keyword>
<dbReference type="SUPFAM" id="SSF50729">
    <property type="entry name" value="PH domain-like"/>
    <property type="match status" value="5"/>
</dbReference>
<evidence type="ECO:0000256" key="5">
    <source>
        <dbReference type="SAM" id="MobiDB-lite"/>
    </source>
</evidence>
<feature type="region of interest" description="Disordered" evidence="5">
    <location>
        <begin position="1172"/>
        <end position="1255"/>
    </location>
</feature>
<feature type="compositionally biased region" description="Polar residues" evidence="5">
    <location>
        <begin position="1172"/>
        <end position="1189"/>
    </location>
</feature>
<feature type="compositionally biased region" description="Polar residues" evidence="5">
    <location>
        <begin position="836"/>
        <end position="862"/>
    </location>
</feature>
<feature type="region of interest" description="Disordered" evidence="5">
    <location>
        <begin position="564"/>
        <end position="590"/>
    </location>
</feature>
<evidence type="ECO:0000256" key="1">
    <source>
        <dbReference type="ARBA" id="ARBA00022723"/>
    </source>
</evidence>
<dbReference type="InterPro" id="IPR001876">
    <property type="entry name" value="Znf_RanBP2"/>
</dbReference>
<feature type="domain" description="RanBP2-type" evidence="7">
    <location>
        <begin position="1511"/>
        <end position="1540"/>
    </location>
</feature>
<protein>
    <submittedName>
        <fullName evidence="9">E3 SUMO-protein ligase RanBP2-like</fullName>
    </submittedName>
</protein>
<accession>A0ABM1EM25</accession>
<feature type="domain" description="RanBD1" evidence="6">
    <location>
        <begin position="872"/>
        <end position="1002"/>
    </location>
</feature>
<feature type="compositionally biased region" description="Polar residues" evidence="5">
    <location>
        <begin position="1765"/>
        <end position="1778"/>
    </location>
</feature>
<organism evidence="8 9">
    <name type="scientific">Priapulus caudatus</name>
    <name type="common">Priapulid worm</name>
    <dbReference type="NCBI Taxonomy" id="37621"/>
    <lineage>
        <taxon>Eukaryota</taxon>
        <taxon>Metazoa</taxon>
        <taxon>Ecdysozoa</taxon>
        <taxon>Scalidophora</taxon>
        <taxon>Priapulida</taxon>
        <taxon>Priapulimorpha</taxon>
        <taxon>Priapulimorphida</taxon>
        <taxon>Priapulidae</taxon>
        <taxon>Priapulus</taxon>
    </lineage>
</organism>
<dbReference type="SUPFAM" id="SSF90209">
    <property type="entry name" value="Ran binding protein zinc finger-like"/>
    <property type="match status" value="2"/>
</dbReference>
<dbReference type="PROSITE" id="PS50196">
    <property type="entry name" value="RANBD1"/>
    <property type="match status" value="4"/>
</dbReference>
<dbReference type="Proteomes" id="UP000695022">
    <property type="component" value="Unplaced"/>
</dbReference>
<dbReference type="PANTHER" id="PTHR23138:SF179">
    <property type="entry name" value="NUCLEAR PORE COMPLEX PROTEIN"/>
    <property type="match status" value="1"/>
</dbReference>
<keyword evidence="8" id="KW-1185">Reference proteome</keyword>
<feature type="domain" description="RanBD1" evidence="6">
    <location>
        <begin position="1342"/>
        <end position="1478"/>
    </location>
</feature>
<dbReference type="PANTHER" id="PTHR23138">
    <property type="entry name" value="RAN BINDING PROTEIN"/>
    <property type="match status" value="1"/>
</dbReference>